<keyword evidence="7 11" id="KW-1133">Transmembrane helix</keyword>
<evidence type="ECO:0000256" key="3">
    <source>
        <dbReference type="ARBA" id="ARBA00011720"/>
    </source>
</evidence>
<dbReference type="PANTHER" id="PTHR13448">
    <property type="entry name" value="TRANSMEMBRANE PROTEIN 214"/>
    <property type="match status" value="1"/>
</dbReference>
<evidence type="ECO:0000313" key="12">
    <source>
        <dbReference type="EnsemblMetazoa" id="SMAR000550-PA"/>
    </source>
</evidence>
<dbReference type="PANTHER" id="PTHR13448:SF0">
    <property type="entry name" value="TRANSMEMBRANE PROTEIN 214"/>
    <property type="match status" value="1"/>
</dbReference>
<dbReference type="EnsemblMetazoa" id="SMAR000550-RA">
    <property type="protein sequence ID" value="SMAR000550-PA"/>
    <property type="gene ID" value="SMAR000550"/>
</dbReference>
<evidence type="ECO:0000256" key="5">
    <source>
        <dbReference type="ARBA" id="ARBA00022703"/>
    </source>
</evidence>
<dbReference type="HOGENOM" id="CLU_1126936_0_0_1"/>
<sequence>MASNEQIKAKVGNLPAYKACVTSCEELLRKITVTAMFPWRLLLFFAFLSIGGLLAYDINSSGNFHDSRTGRFLNDVGFLAVVQHGCHRVGVYCVEFYKWVVDNVPIYTVKFVEFSRPYVALFWDYLYVCGVYVVDVTEDARNYLNLHVPHVLQWVSRWKMRFSRWKMRFSRWKMRFSRWKMRFSRWKMRFSRWKMRFSRWKMQFSRWKMQFSPGKCSFHVGKCSFHVGKCSFHVGKCSFHVGKCSFH</sequence>
<keyword evidence="8 11" id="KW-0472">Membrane</keyword>
<evidence type="ECO:0000256" key="10">
    <source>
        <dbReference type="ARBA" id="ARBA00024938"/>
    </source>
</evidence>
<comment type="subunit">
    <text evidence="3">Constitutively interacts with CASP4; required for the localization of procaspase 4 to the ER.</text>
</comment>
<evidence type="ECO:0000313" key="13">
    <source>
        <dbReference type="Proteomes" id="UP000014500"/>
    </source>
</evidence>
<dbReference type="GO" id="GO:0005794">
    <property type="term" value="C:Golgi apparatus"/>
    <property type="evidence" value="ECO:0007669"/>
    <property type="project" value="TreeGrafter"/>
</dbReference>
<comment type="subcellular location">
    <subcellularLocation>
        <location evidence="1">Endoplasmic reticulum membrane</location>
        <topology evidence="1">Multi-pass membrane protein</topology>
    </subcellularLocation>
</comment>
<dbReference type="GO" id="GO:0006915">
    <property type="term" value="P:apoptotic process"/>
    <property type="evidence" value="ECO:0007669"/>
    <property type="project" value="UniProtKB-KW"/>
</dbReference>
<dbReference type="InterPro" id="IPR019308">
    <property type="entry name" value="TMEM214"/>
</dbReference>
<dbReference type="Proteomes" id="UP000014500">
    <property type="component" value="Unassembled WGS sequence"/>
</dbReference>
<reference evidence="12" key="2">
    <citation type="submission" date="2015-02" db="UniProtKB">
        <authorList>
            <consortium name="EnsemblMetazoa"/>
        </authorList>
    </citation>
    <scope>IDENTIFICATION</scope>
</reference>
<comment type="similarity">
    <text evidence="2">Belongs to the TMEM214 family.</text>
</comment>
<evidence type="ECO:0000256" key="11">
    <source>
        <dbReference type="SAM" id="Phobius"/>
    </source>
</evidence>
<keyword evidence="5" id="KW-0053">Apoptosis</keyword>
<proteinExistence type="inferred from homology"/>
<evidence type="ECO:0000256" key="2">
    <source>
        <dbReference type="ARBA" id="ARBA00007984"/>
    </source>
</evidence>
<evidence type="ECO:0000256" key="9">
    <source>
        <dbReference type="ARBA" id="ARBA00023180"/>
    </source>
</evidence>
<evidence type="ECO:0000256" key="1">
    <source>
        <dbReference type="ARBA" id="ARBA00004477"/>
    </source>
</evidence>
<evidence type="ECO:0000256" key="8">
    <source>
        <dbReference type="ARBA" id="ARBA00023136"/>
    </source>
</evidence>
<keyword evidence="6" id="KW-0256">Endoplasmic reticulum</keyword>
<evidence type="ECO:0000256" key="6">
    <source>
        <dbReference type="ARBA" id="ARBA00022824"/>
    </source>
</evidence>
<protein>
    <submittedName>
        <fullName evidence="12">Uncharacterized protein</fullName>
    </submittedName>
</protein>
<reference evidence="13" key="1">
    <citation type="submission" date="2011-05" db="EMBL/GenBank/DDBJ databases">
        <authorList>
            <person name="Richards S.R."/>
            <person name="Qu J."/>
            <person name="Jiang H."/>
            <person name="Jhangiani S.N."/>
            <person name="Agravi P."/>
            <person name="Goodspeed R."/>
            <person name="Gross S."/>
            <person name="Mandapat C."/>
            <person name="Jackson L."/>
            <person name="Mathew T."/>
            <person name="Pu L."/>
            <person name="Thornton R."/>
            <person name="Saada N."/>
            <person name="Wilczek-Boney K.B."/>
            <person name="Lee S."/>
            <person name="Kovar C."/>
            <person name="Wu Y."/>
            <person name="Scherer S.E."/>
            <person name="Worley K.C."/>
            <person name="Muzny D.M."/>
            <person name="Gibbs R."/>
        </authorList>
    </citation>
    <scope>NUCLEOTIDE SEQUENCE</scope>
    <source>
        <strain evidence="13">Brora</strain>
    </source>
</reference>
<keyword evidence="4 11" id="KW-0812">Transmembrane</keyword>
<keyword evidence="13" id="KW-1185">Reference proteome</keyword>
<dbReference type="GO" id="GO:0005789">
    <property type="term" value="C:endoplasmic reticulum membrane"/>
    <property type="evidence" value="ECO:0007669"/>
    <property type="project" value="UniProtKB-SubCell"/>
</dbReference>
<evidence type="ECO:0000256" key="4">
    <source>
        <dbReference type="ARBA" id="ARBA00022692"/>
    </source>
</evidence>
<dbReference type="EMBL" id="JH430135">
    <property type="status" value="NOT_ANNOTATED_CDS"/>
    <property type="molecule type" value="Genomic_DNA"/>
</dbReference>
<dbReference type="Pfam" id="PF10151">
    <property type="entry name" value="TMEM214"/>
    <property type="match status" value="1"/>
</dbReference>
<dbReference type="PhylomeDB" id="T1II58"/>
<name>T1II58_STRMM</name>
<keyword evidence="9" id="KW-0325">Glycoprotein</keyword>
<feature type="transmembrane region" description="Helical" evidence="11">
    <location>
        <begin position="37"/>
        <end position="56"/>
    </location>
</feature>
<organism evidence="12 13">
    <name type="scientific">Strigamia maritima</name>
    <name type="common">European centipede</name>
    <name type="synonym">Geophilus maritimus</name>
    <dbReference type="NCBI Taxonomy" id="126957"/>
    <lineage>
        <taxon>Eukaryota</taxon>
        <taxon>Metazoa</taxon>
        <taxon>Ecdysozoa</taxon>
        <taxon>Arthropoda</taxon>
        <taxon>Myriapoda</taxon>
        <taxon>Chilopoda</taxon>
        <taxon>Pleurostigmophora</taxon>
        <taxon>Geophilomorpha</taxon>
        <taxon>Linotaeniidae</taxon>
        <taxon>Strigamia</taxon>
    </lineage>
</organism>
<accession>T1II58</accession>
<dbReference type="STRING" id="126957.T1II58"/>
<evidence type="ECO:0000256" key="7">
    <source>
        <dbReference type="ARBA" id="ARBA00022989"/>
    </source>
</evidence>
<comment type="function">
    <text evidence="10">Critical mediator, in cooperation with CASP4, of endoplasmic reticulum-stress induced apoptosis. Required or the activation of CASP4 following endoplasmic reticulum stress.</text>
</comment>
<dbReference type="AlphaFoldDB" id="T1II58"/>
<dbReference type="eggNOG" id="KOG4467">
    <property type="taxonomic scope" value="Eukaryota"/>
</dbReference>